<organism evidence="1 2">
    <name type="scientific">Melia azedarach</name>
    <name type="common">Chinaberry tree</name>
    <dbReference type="NCBI Taxonomy" id="155640"/>
    <lineage>
        <taxon>Eukaryota</taxon>
        <taxon>Viridiplantae</taxon>
        <taxon>Streptophyta</taxon>
        <taxon>Embryophyta</taxon>
        <taxon>Tracheophyta</taxon>
        <taxon>Spermatophyta</taxon>
        <taxon>Magnoliopsida</taxon>
        <taxon>eudicotyledons</taxon>
        <taxon>Gunneridae</taxon>
        <taxon>Pentapetalae</taxon>
        <taxon>rosids</taxon>
        <taxon>malvids</taxon>
        <taxon>Sapindales</taxon>
        <taxon>Meliaceae</taxon>
        <taxon>Melia</taxon>
    </lineage>
</organism>
<evidence type="ECO:0000313" key="2">
    <source>
        <dbReference type="Proteomes" id="UP001164539"/>
    </source>
</evidence>
<dbReference type="Proteomes" id="UP001164539">
    <property type="component" value="Chromosome 1"/>
</dbReference>
<protein>
    <submittedName>
        <fullName evidence="1">Late embryogenesis abundant protein Lea14-A</fullName>
    </submittedName>
</protein>
<evidence type="ECO:0000313" key="1">
    <source>
        <dbReference type="EMBL" id="KAJ4728202.1"/>
    </source>
</evidence>
<accession>A0ACC1YXL5</accession>
<comment type="caution">
    <text evidence="1">The sequence shown here is derived from an EMBL/GenBank/DDBJ whole genome shotgun (WGS) entry which is preliminary data.</text>
</comment>
<sequence>MASETDVSEKEVKASGTEAEASETVVQPMKLGGGLLKVPVATLSGLSLKGLSFQSVEYLVKVSVHNPYPVPIPVCDITYTLKSDGRAITSGKIEDPGSLKANDKTVLEVTVKVPHNALLSIVKDMAKDFDIDYELDLGLIVDLPLFGNLTIPLSKKGEIKIPVLSDLFK</sequence>
<gene>
    <name evidence="1" type="ORF">OWV82_001178</name>
</gene>
<keyword evidence="2" id="KW-1185">Reference proteome</keyword>
<dbReference type="EMBL" id="CM051394">
    <property type="protein sequence ID" value="KAJ4728202.1"/>
    <property type="molecule type" value="Genomic_DNA"/>
</dbReference>
<reference evidence="1 2" key="1">
    <citation type="journal article" date="2023" name="Science">
        <title>Complex scaffold remodeling in plant triterpene biosynthesis.</title>
        <authorList>
            <person name="De La Pena R."/>
            <person name="Hodgson H."/>
            <person name="Liu J.C."/>
            <person name="Stephenson M.J."/>
            <person name="Martin A.C."/>
            <person name="Owen C."/>
            <person name="Harkess A."/>
            <person name="Leebens-Mack J."/>
            <person name="Jimenez L.E."/>
            <person name="Osbourn A."/>
            <person name="Sattely E.S."/>
        </authorList>
    </citation>
    <scope>NUCLEOTIDE SEQUENCE [LARGE SCALE GENOMIC DNA]</scope>
    <source>
        <strain evidence="2">cv. JPN11</strain>
        <tissue evidence="1">Leaf</tissue>
    </source>
</reference>
<name>A0ACC1YXL5_MELAZ</name>
<proteinExistence type="predicted"/>